<name>A0ABP0PM06_9DINO</name>
<accession>A0ABP0PM06</accession>
<evidence type="ECO:0000313" key="2">
    <source>
        <dbReference type="Proteomes" id="UP001642484"/>
    </source>
</evidence>
<reference evidence="1 2" key="1">
    <citation type="submission" date="2024-02" db="EMBL/GenBank/DDBJ databases">
        <authorList>
            <person name="Chen Y."/>
            <person name="Shah S."/>
            <person name="Dougan E. K."/>
            <person name="Thang M."/>
            <person name="Chan C."/>
        </authorList>
    </citation>
    <scope>NUCLEOTIDE SEQUENCE [LARGE SCALE GENOMIC DNA]</scope>
</reference>
<sequence length="122" mass="13378">MQVHTDTLCQIFLYSSFFGCSTDVLPCTLARIARMAWSLSLLDCNDAVILNQVSDKFLRAAVSSPQGASLPCYIDVLCAFSKAWCHRRKVAGSDSRLTMDADWFERLGCLRTGMGLSSAGSQ</sequence>
<organism evidence="1 2">
    <name type="scientific">Durusdinium trenchii</name>
    <dbReference type="NCBI Taxonomy" id="1381693"/>
    <lineage>
        <taxon>Eukaryota</taxon>
        <taxon>Sar</taxon>
        <taxon>Alveolata</taxon>
        <taxon>Dinophyceae</taxon>
        <taxon>Suessiales</taxon>
        <taxon>Symbiodiniaceae</taxon>
        <taxon>Durusdinium</taxon>
    </lineage>
</organism>
<dbReference type="Proteomes" id="UP001642484">
    <property type="component" value="Unassembled WGS sequence"/>
</dbReference>
<comment type="caution">
    <text evidence="1">The sequence shown here is derived from an EMBL/GenBank/DDBJ whole genome shotgun (WGS) entry which is preliminary data.</text>
</comment>
<keyword evidence="2" id="KW-1185">Reference proteome</keyword>
<protein>
    <submittedName>
        <fullName evidence="1">Uncharacterized protein</fullName>
    </submittedName>
</protein>
<evidence type="ECO:0000313" key="1">
    <source>
        <dbReference type="EMBL" id="CAK9076653.1"/>
    </source>
</evidence>
<proteinExistence type="predicted"/>
<gene>
    <name evidence="1" type="ORF">CCMP2556_LOCUS37785</name>
</gene>
<dbReference type="EMBL" id="CAXAMN010023306">
    <property type="protein sequence ID" value="CAK9076653.1"/>
    <property type="molecule type" value="Genomic_DNA"/>
</dbReference>